<dbReference type="GO" id="GO:0006515">
    <property type="term" value="P:protein quality control for misfolded or incompletely synthesized proteins"/>
    <property type="evidence" value="ECO:0007669"/>
    <property type="project" value="TreeGrafter"/>
</dbReference>
<organism evidence="7 8">
    <name type="scientific">Veillonella atypica</name>
    <dbReference type="NCBI Taxonomy" id="39777"/>
    <lineage>
        <taxon>Bacteria</taxon>
        <taxon>Bacillati</taxon>
        <taxon>Bacillota</taxon>
        <taxon>Negativicutes</taxon>
        <taxon>Veillonellales</taxon>
        <taxon>Veillonellaceae</taxon>
        <taxon>Veillonella</taxon>
    </lineage>
</organism>
<dbReference type="CDD" id="cd07016">
    <property type="entry name" value="S14_ClpP_1"/>
    <property type="match status" value="1"/>
</dbReference>
<dbReference type="RefSeq" id="WP_119982600.1">
    <property type="nucleotide sequence ID" value="NZ_QXZZ01000028.1"/>
</dbReference>
<accession>A0A3A6WD10</accession>
<name>A0A3A6WD10_9FIRM</name>
<keyword evidence="4" id="KW-0378">Hydrolase</keyword>
<dbReference type="PANTHER" id="PTHR10381:SF70">
    <property type="entry name" value="ATP-DEPENDENT CLP PROTEASE PROTEOLYTIC SUBUNIT"/>
    <property type="match status" value="1"/>
</dbReference>
<keyword evidence="2" id="KW-0963">Cytoplasm</keyword>
<reference evidence="7 8" key="1">
    <citation type="submission" date="2018-09" db="EMBL/GenBank/DDBJ databases">
        <title>Genome sequence of Veillonella atypica isolated from periodontal Korean patients.</title>
        <authorList>
            <person name="Lee J.-H."/>
            <person name="Moon J.-H."/>
            <person name="Shin S.-Y."/>
        </authorList>
    </citation>
    <scope>NUCLEOTIDE SEQUENCE [LARGE SCALE GENOMIC DNA]</scope>
    <source>
        <strain evidence="7 8">KHUD_V1</strain>
    </source>
</reference>
<evidence type="ECO:0000313" key="7">
    <source>
        <dbReference type="EMBL" id="RJY50382.1"/>
    </source>
</evidence>
<dbReference type="Pfam" id="PF00574">
    <property type="entry name" value="CLP_protease"/>
    <property type="match status" value="1"/>
</dbReference>
<dbReference type="GO" id="GO:0009368">
    <property type="term" value="C:endopeptidase Clp complex"/>
    <property type="evidence" value="ECO:0007669"/>
    <property type="project" value="TreeGrafter"/>
</dbReference>
<evidence type="ECO:0000256" key="2">
    <source>
        <dbReference type="ARBA" id="ARBA00022490"/>
    </source>
</evidence>
<evidence type="ECO:0000256" key="1">
    <source>
        <dbReference type="ARBA" id="ARBA00007039"/>
    </source>
</evidence>
<evidence type="ECO:0000313" key="8">
    <source>
        <dbReference type="Proteomes" id="UP000277803"/>
    </source>
</evidence>
<evidence type="ECO:0000256" key="4">
    <source>
        <dbReference type="ARBA" id="ARBA00022801"/>
    </source>
</evidence>
<dbReference type="Proteomes" id="UP000277803">
    <property type="component" value="Unassembled WGS sequence"/>
</dbReference>
<proteinExistence type="inferred from homology"/>
<dbReference type="InterPro" id="IPR001907">
    <property type="entry name" value="ClpP"/>
</dbReference>
<dbReference type="Gene3D" id="3.90.226.10">
    <property type="entry name" value="2-enoyl-CoA Hydratase, Chain A, domain 1"/>
    <property type="match status" value="1"/>
</dbReference>
<evidence type="ECO:0000256" key="3">
    <source>
        <dbReference type="ARBA" id="ARBA00022670"/>
    </source>
</evidence>
<protein>
    <recommendedName>
        <fullName evidence="6">ATP-dependent Clp protease proteolytic subunit</fullName>
    </recommendedName>
</protein>
<comment type="similarity">
    <text evidence="1 6">Belongs to the peptidase S14 family.</text>
</comment>
<comment type="caution">
    <text evidence="7">The sequence shown here is derived from an EMBL/GenBank/DDBJ whole genome shotgun (WGS) entry which is preliminary data.</text>
</comment>
<dbReference type="GO" id="GO:0004176">
    <property type="term" value="F:ATP-dependent peptidase activity"/>
    <property type="evidence" value="ECO:0007669"/>
    <property type="project" value="InterPro"/>
</dbReference>
<evidence type="ECO:0000256" key="5">
    <source>
        <dbReference type="ARBA" id="ARBA00022825"/>
    </source>
</evidence>
<dbReference type="AlphaFoldDB" id="A0A3A6WD10"/>
<dbReference type="GO" id="GO:0051117">
    <property type="term" value="F:ATPase binding"/>
    <property type="evidence" value="ECO:0007669"/>
    <property type="project" value="TreeGrafter"/>
</dbReference>
<dbReference type="PRINTS" id="PR00127">
    <property type="entry name" value="CLPPROTEASEP"/>
</dbReference>
<gene>
    <name evidence="7" type="ORF">D2965_05850</name>
</gene>
<dbReference type="InterPro" id="IPR029045">
    <property type="entry name" value="ClpP/crotonase-like_dom_sf"/>
</dbReference>
<sequence>MNKDNKFQFKIRTPLNLIQEAETIDVDIYGVVTNGASYWDEDTGVSNVLSQLQGLDPSQNIVLHVNSVGGEVSAGVTIYNRLRALKNKKSVIIEGLAASIASIISMAGDEIHMALGSEMMIHNPSSYAFGEADDFEKAAESLRKTKENLIDIYEARTGLTREEIATMMDDETWLTAREALEKGFCTSVDESLQMVACRKGTDLIVNGLPMSMDVLKGLPVDKYEEKGEEPMEVTAELLRTDYAEVYDEVFNAGVAAERARLQALDGINNEARAEVINRAKYETYATVQDVAVELLNMPQPEQPTNQLQQLMQDANNASNQVDTIPGQVLDEDIDDSEKTMQIVDRVMKARNKK</sequence>
<dbReference type="InterPro" id="IPR023562">
    <property type="entry name" value="ClpP/TepA"/>
</dbReference>
<dbReference type="NCBIfam" id="NF045542">
    <property type="entry name" value="Clp_rel_HeadMat"/>
    <property type="match status" value="1"/>
</dbReference>
<keyword evidence="5" id="KW-0720">Serine protease</keyword>
<dbReference type="GO" id="GO:0004252">
    <property type="term" value="F:serine-type endopeptidase activity"/>
    <property type="evidence" value="ECO:0007669"/>
    <property type="project" value="InterPro"/>
</dbReference>
<keyword evidence="3 7" id="KW-0645">Protease</keyword>
<dbReference type="SUPFAM" id="SSF52096">
    <property type="entry name" value="ClpP/crotonase"/>
    <property type="match status" value="1"/>
</dbReference>
<dbReference type="EMBL" id="QXZZ01000028">
    <property type="protein sequence ID" value="RJY50382.1"/>
    <property type="molecule type" value="Genomic_DNA"/>
</dbReference>
<dbReference type="PANTHER" id="PTHR10381">
    <property type="entry name" value="ATP-DEPENDENT CLP PROTEASE PROTEOLYTIC SUBUNIT"/>
    <property type="match status" value="1"/>
</dbReference>
<evidence type="ECO:0000256" key="6">
    <source>
        <dbReference type="RuleBase" id="RU003567"/>
    </source>
</evidence>